<feature type="domain" description="Glycosyltransferase N-terminal" evidence="6">
    <location>
        <begin position="507"/>
        <end position="738"/>
    </location>
</feature>
<gene>
    <name evidence="7" type="ORF">H5410_019786</name>
</gene>
<evidence type="ECO:0000256" key="2">
    <source>
        <dbReference type="ARBA" id="ARBA00022676"/>
    </source>
</evidence>
<dbReference type="Pfam" id="PF26168">
    <property type="entry name" value="Glyco_transf_N"/>
    <property type="match status" value="3"/>
</dbReference>
<comment type="caution">
    <text evidence="7">The sequence shown here is derived from an EMBL/GenBank/DDBJ whole genome shotgun (WGS) entry which is preliminary data.</text>
</comment>
<evidence type="ECO:0000259" key="6">
    <source>
        <dbReference type="Pfam" id="PF26168"/>
    </source>
</evidence>
<dbReference type="GO" id="GO:0050404">
    <property type="term" value="F:zeatin O-beta-D-xylosyltransferase activity"/>
    <property type="evidence" value="ECO:0007669"/>
    <property type="project" value="UniProtKB-ARBA"/>
</dbReference>
<sequence length="1430" mass="160032">MEDQTEVRNSDFSKSLCNSNLKHDEVAIVMVPFPGQGHLNQLLQLACLIASSSYDLPVYYVGSATHNLQARVRANALNPSDIAKIHFHDILTPDFTSPAPDPNALSKFPSHLEPSWDACMLLREPIASFLCDISSKSRRVVVVHDSLMSYNVQDVSSLHNAESYIFNCISVFTLYCIICLSVGMSVPLEEELLKKLPSLDGIMTDKIRDRGASQSPYVDIRSGDIHNTSKVIEGKFLDLLAQVASDQNKKNWAIGPVLPTKLDHISNRENICLDWLNKQPPRSVLYVSFGTTTSFSDREIKELAMGLEQSKQRFIWVLRDADRGDIFTEEPRKVELPEGFEERVNGVGLVVREWAPQPEILAHSSTGGFMSHCGWNSCIESITMGVPIAAWPMHSDQPMTGFLVTDVLKIGLIVREWEKREELVNASTIENVVRKLMASEEGNVIRKRAEELGEAVRQSTEKGGASRMDCCPASTMTQTQPGEDPTEVQNSGLSLSMYSCENLPNHEVTIVVVPFPAQGHLNQLLQLSCLISSYGLPVYYVCSATHNCQARIRANALMPSDMAKVHFHDLPNPEFDSPSPDFNALSKFPSHLQPSWDASMLLREPIASFLRDISSKAKRVIVVHDPLISYNVQDISSLSNVESYAFNCISVFTSFCLQSLSRGMSIQHEEELLKKVPSLEGIATDEARDFSASQRRYMDIRSGDIYNTSKVIEGKFLDLLTQVASDQNKKNWAIGPVLPTKLDRISNTENICLDWLNKQPPRSVLYVSFGTTTSFSDREIKELAMGLEQSKQRFIWVLRDADRGDIFTEEPRKVELPEGFEERVKGVGLVVREWAPQPEILAHSSTGGFMSHCGWNSCMESITMGVPIAAWPMHSDQPMNGFLVTEVLKIGLIVREWEKREELVNASTIENVVRKLMASEEGNVIRKGAEEFGEAVRQSTEKGGSSRMEFDSFIDPTEVQNSGLSSYMYSCENLTNHEVPIVMVPFPAQGHLNQLLQLSCLISSYGLPVYYVGSATHNGQARIRANPLNPSDIAKVHFHDLPTPEVDSPSPDFNALSKFPSHLQPSWDASMLLREPIASFLRDISSKARRVIVVHDPLMSYNVQDVSSLPNVESYVFNCISVFTLFHWLSLSGGISIQHEENLLKKVPSLEGIMADEARDFSTFQHQYMDIRSGDIHNTSKVIEGKFLDLLEQAETNLNKKQWAIGPVLPTKLDHISNRNDICLEWLNKQPPRSVVFISFGTTTSFSDREIKELAMGLEQSKQRFIWVLRDADRGDIFKGEARKVELPEGFKERVKEVGLVVREWAPQPEILAHSSTGGFMSHCGWNSCIESITMGVPIAAGPMHSDQPINGFFLTEILKIGLLVREWEKREELVSASTIENVVRKLMASEEGDLIRKRAEELGEAVRQSTEKGGASRIELDSFIAHITR</sequence>
<dbReference type="FunFam" id="3.40.50.2000:FF:000060">
    <property type="entry name" value="Glycosyltransferase"/>
    <property type="match status" value="3"/>
</dbReference>
<dbReference type="FunFam" id="3.40.50.2000:FF:000238">
    <property type="entry name" value="Glycosyltransferase"/>
    <property type="match status" value="3"/>
</dbReference>
<accession>A0A9J5Z6K3</accession>
<dbReference type="InterPro" id="IPR035595">
    <property type="entry name" value="UDP_glycos_trans_CS"/>
</dbReference>
<evidence type="ECO:0000256" key="1">
    <source>
        <dbReference type="ARBA" id="ARBA00009995"/>
    </source>
</evidence>
<name>A0A9J5Z6K3_SOLCO</name>
<dbReference type="PROSITE" id="PS00375">
    <property type="entry name" value="UDPGT"/>
    <property type="match status" value="3"/>
</dbReference>
<evidence type="ECO:0000256" key="5">
    <source>
        <dbReference type="SAM" id="Phobius"/>
    </source>
</evidence>
<feature type="region of interest" description="Disordered" evidence="4">
    <location>
        <begin position="456"/>
        <end position="489"/>
    </location>
</feature>
<feature type="domain" description="Glycosyltransferase N-terminal" evidence="6">
    <location>
        <begin position="24"/>
        <end position="258"/>
    </location>
</feature>
<feature type="compositionally biased region" description="Polar residues" evidence="4">
    <location>
        <begin position="474"/>
        <end position="489"/>
    </location>
</feature>
<comment type="similarity">
    <text evidence="1">Belongs to the UDP-glycosyltransferase family.</text>
</comment>
<feature type="transmembrane region" description="Helical" evidence="5">
    <location>
        <begin position="164"/>
        <end position="188"/>
    </location>
</feature>
<evidence type="ECO:0000313" key="7">
    <source>
        <dbReference type="EMBL" id="KAG5608505.1"/>
    </source>
</evidence>
<dbReference type="PANTHER" id="PTHR48044:SF35">
    <property type="entry name" value="GLYCOSYLTRANSFERASE"/>
    <property type="match status" value="1"/>
</dbReference>
<keyword evidence="5" id="KW-1133">Transmembrane helix</keyword>
<dbReference type="InterPro" id="IPR002213">
    <property type="entry name" value="UDP_glucos_trans"/>
</dbReference>
<feature type="domain" description="Glycosyltransferase N-terminal" evidence="6">
    <location>
        <begin position="978"/>
        <end position="1209"/>
    </location>
</feature>
<protein>
    <recommendedName>
        <fullName evidence="6">Glycosyltransferase N-terminal domain-containing protein</fullName>
    </recommendedName>
</protein>
<reference evidence="7 8" key="1">
    <citation type="submission" date="2020-09" db="EMBL/GenBank/DDBJ databases">
        <title>De no assembly of potato wild relative species, Solanum commersonii.</title>
        <authorList>
            <person name="Cho K."/>
        </authorList>
    </citation>
    <scope>NUCLEOTIDE SEQUENCE [LARGE SCALE GENOMIC DNA]</scope>
    <source>
        <strain evidence="7">LZ3.2</strain>
        <tissue evidence="7">Leaf</tissue>
    </source>
</reference>
<dbReference type="PANTHER" id="PTHR48044">
    <property type="entry name" value="GLYCOSYLTRANSFERASE"/>
    <property type="match status" value="1"/>
</dbReference>
<keyword evidence="5" id="KW-0812">Transmembrane</keyword>
<evidence type="ECO:0000256" key="3">
    <source>
        <dbReference type="ARBA" id="ARBA00022679"/>
    </source>
</evidence>
<dbReference type="SUPFAM" id="SSF53756">
    <property type="entry name" value="UDP-Glycosyltransferase/glycogen phosphorylase"/>
    <property type="match status" value="3"/>
</dbReference>
<dbReference type="Proteomes" id="UP000824120">
    <property type="component" value="Chromosome 4"/>
</dbReference>
<dbReference type="InterPro" id="IPR058980">
    <property type="entry name" value="Glyco_transf_N"/>
</dbReference>
<dbReference type="OrthoDB" id="5835829at2759"/>
<evidence type="ECO:0000256" key="4">
    <source>
        <dbReference type="SAM" id="MobiDB-lite"/>
    </source>
</evidence>
<keyword evidence="2" id="KW-0328">Glycosyltransferase</keyword>
<dbReference type="Gene3D" id="3.40.50.2000">
    <property type="entry name" value="Glycogen Phosphorylase B"/>
    <property type="match status" value="6"/>
</dbReference>
<dbReference type="GO" id="GO:0009690">
    <property type="term" value="P:cytokinin metabolic process"/>
    <property type="evidence" value="ECO:0007669"/>
    <property type="project" value="UniProtKB-ARBA"/>
</dbReference>
<dbReference type="GO" id="GO:0016138">
    <property type="term" value="P:glycoside biosynthetic process"/>
    <property type="evidence" value="ECO:0007669"/>
    <property type="project" value="UniProtKB-ARBA"/>
</dbReference>
<keyword evidence="8" id="KW-1185">Reference proteome</keyword>
<dbReference type="Pfam" id="PF00201">
    <property type="entry name" value="UDPGT"/>
    <property type="match status" value="2"/>
</dbReference>
<proteinExistence type="inferred from homology"/>
<evidence type="ECO:0000313" key="8">
    <source>
        <dbReference type="Proteomes" id="UP000824120"/>
    </source>
</evidence>
<dbReference type="EMBL" id="JACXVP010000004">
    <property type="protein sequence ID" value="KAG5608505.1"/>
    <property type="molecule type" value="Genomic_DNA"/>
</dbReference>
<keyword evidence="3" id="KW-0808">Transferase</keyword>
<organism evidence="7 8">
    <name type="scientific">Solanum commersonii</name>
    <name type="common">Commerson's wild potato</name>
    <name type="synonym">Commerson's nightshade</name>
    <dbReference type="NCBI Taxonomy" id="4109"/>
    <lineage>
        <taxon>Eukaryota</taxon>
        <taxon>Viridiplantae</taxon>
        <taxon>Streptophyta</taxon>
        <taxon>Embryophyta</taxon>
        <taxon>Tracheophyta</taxon>
        <taxon>Spermatophyta</taxon>
        <taxon>Magnoliopsida</taxon>
        <taxon>eudicotyledons</taxon>
        <taxon>Gunneridae</taxon>
        <taxon>Pentapetalae</taxon>
        <taxon>asterids</taxon>
        <taxon>lamiids</taxon>
        <taxon>Solanales</taxon>
        <taxon>Solanaceae</taxon>
        <taxon>Solanoideae</taxon>
        <taxon>Solaneae</taxon>
        <taxon>Solanum</taxon>
    </lineage>
</organism>
<keyword evidence="5" id="KW-0472">Membrane</keyword>
<dbReference type="CDD" id="cd03784">
    <property type="entry name" value="GT1_Gtf-like"/>
    <property type="match status" value="3"/>
</dbReference>